<feature type="region of interest" description="Disordered" evidence="10">
    <location>
        <begin position="476"/>
        <end position="511"/>
    </location>
</feature>
<keyword evidence="7 9" id="KW-0564">Palmitate</keyword>
<dbReference type="Gene3D" id="2.20.200.10">
    <property type="entry name" value="Outer membrane efflux proteins (OEP)"/>
    <property type="match status" value="1"/>
</dbReference>
<proteinExistence type="inferred from homology"/>
<keyword evidence="11" id="KW-0614">Plasmid</keyword>
<gene>
    <name evidence="11" type="ORF">K788_0001356</name>
</gene>
<evidence type="ECO:0000256" key="1">
    <source>
        <dbReference type="ARBA" id="ARBA00004370"/>
    </source>
</evidence>
<evidence type="ECO:0000256" key="10">
    <source>
        <dbReference type="SAM" id="MobiDB-lite"/>
    </source>
</evidence>
<dbReference type="EMBL" id="CP012748">
    <property type="protein sequence ID" value="ALL70301.1"/>
    <property type="molecule type" value="Genomic_DNA"/>
</dbReference>
<dbReference type="InterPro" id="IPR003423">
    <property type="entry name" value="OMP_efflux"/>
</dbReference>
<dbReference type="PANTHER" id="PTHR30203:SF20">
    <property type="entry name" value="MULTIDRUG RESISTANCE OUTER MEMBRANE PROTEIN MDTP-RELATED"/>
    <property type="match status" value="1"/>
</dbReference>
<evidence type="ECO:0000256" key="8">
    <source>
        <dbReference type="ARBA" id="ARBA00023288"/>
    </source>
</evidence>
<evidence type="ECO:0000313" key="12">
    <source>
        <dbReference type="Proteomes" id="UP000019146"/>
    </source>
</evidence>
<feature type="signal peptide" evidence="9">
    <location>
        <begin position="1"/>
        <end position="27"/>
    </location>
</feature>
<dbReference type="InterPro" id="IPR010131">
    <property type="entry name" value="MdtP/NodT-like"/>
</dbReference>
<organism evidence="11 12">
    <name type="scientific">Paraburkholderia caribensis MBA4</name>
    <dbReference type="NCBI Taxonomy" id="1323664"/>
    <lineage>
        <taxon>Bacteria</taxon>
        <taxon>Pseudomonadati</taxon>
        <taxon>Pseudomonadota</taxon>
        <taxon>Betaproteobacteria</taxon>
        <taxon>Burkholderiales</taxon>
        <taxon>Burkholderiaceae</taxon>
        <taxon>Paraburkholderia</taxon>
    </lineage>
</organism>
<dbReference type="GO" id="GO:0015562">
    <property type="term" value="F:efflux transmembrane transporter activity"/>
    <property type="evidence" value="ECO:0007669"/>
    <property type="project" value="InterPro"/>
</dbReference>
<dbReference type="KEGG" id="bcai:K788_0001356"/>
<comment type="similarity">
    <text evidence="2 9">Belongs to the outer membrane factor (OMF) (TC 1.B.17) family.</text>
</comment>
<evidence type="ECO:0000256" key="3">
    <source>
        <dbReference type="ARBA" id="ARBA00022452"/>
    </source>
</evidence>
<evidence type="ECO:0000256" key="7">
    <source>
        <dbReference type="ARBA" id="ARBA00023139"/>
    </source>
</evidence>
<dbReference type="SUPFAM" id="SSF56954">
    <property type="entry name" value="Outer membrane efflux proteins (OEP)"/>
    <property type="match status" value="1"/>
</dbReference>
<keyword evidence="4 9" id="KW-0812">Transmembrane</keyword>
<evidence type="ECO:0000256" key="5">
    <source>
        <dbReference type="ARBA" id="ARBA00022729"/>
    </source>
</evidence>
<dbReference type="GeneID" id="69973785"/>
<evidence type="ECO:0000313" key="11">
    <source>
        <dbReference type="EMBL" id="ALL70301.1"/>
    </source>
</evidence>
<protein>
    <submittedName>
        <fullName evidence="11">RND efflux system, outer membrane lipoprotein, NodT family</fullName>
    </submittedName>
</protein>
<dbReference type="Proteomes" id="UP000019146">
    <property type="component" value="Plasmid unnamed"/>
</dbReference>
<keyword evidence="6 9" id="KW-0472">Membrane</keyword>
<name>A0A0N7JVV9_9BURK</name>
<dbReference type="PROSITE" id="PS51257">
    <property type="entry name" value="PROKAR_LIPOPROTEIN"/>
    <property type="match status" value="1"/>
</dbReference>
<dbReference type="Pfam" id="PF02321">
    <property type="entry name" value="OEP"/>
    <property type="match status" value="2"/>
</dbReference>
<keyword evidence="3 9" id="KW-1134">Transmembrane beta strand</keyword>
<reference evidence="11 12" key="1">
    <citation type="journal article" date="2014" name="Genome Announc.">
        <title>Draft Genome Sequence of the Haloacid-Degrading Burkholderia caribensis Strain MBA4.</title>
        <authorList>
            <person name="Pan Y."/>
            <person name="Kong K.F."/>
            <person name="Tsang J.S."/>
        </authorList>
    </citation>
    <scope>NUCLEOTIDE SEQUENCE [LARGE SCALE GENOMIC DNA]</scope>
    <source>
        <strain evidence="11 12">MBA4</strain>
        <plasmid evidence="12">Plasmid</plasmid>
    </source>
</reference>
<keyword evidence="8 9" id="KW-0449">Lipoprotein</keyword>
<dbReference type="GO" id="GO:0005886">
    <property type="term" value="C:plasma membrane"/>
    <property type="evidence" value="ECO:0007669"/>
    <property type="project" value="UniProtKB-SubCell"/>
</dbReference>
<dbReference type="AlphaFoldDB" id="A0A0N7JVV9"/>
<dbReference type="PANTHER" id="PTHR30203">
    <property type="entry name" value="OUTER MEMBRANE CATION EFFLUX PROTEIN"/>
    <property type="match status" value="1"/>
</dbReference>
<sequence length="511" mass="54913">MSSLIFKRTLRSGACCFALLMTGCAFVGDHATSQQAQLNPASLDAGAALRSAGDEAQWPDVQWWHEYHDPQLDAWVQAALSGSPTLEIASARVREAEAIASAADATRDPQVTGNLSIQRKHWPANAYYGPGAFDNVETWNNTGTLGFSYNLDLWGRDKNSALSALDIAHERATDERAAALELEVNVVRTYVDLSARFATLNIEKDTLERQRELASLAGRRLKAGLGTQLDLSQAEAPLPDYERRVDATEEQISLDRNRLAALAGKGPGAGEAIGQPRLDLIATFGLPSHLPAELIGHRPDVVAARWAVASTARDIDVAKADFYPNIDLLATVGAYAAGGPLTLFLHPRNGSWTAGPALSLPIFDGGRLRAQLGAASAEYDEAVARYNQTIVTALGEISDQVVRLRSLSTQETEAQRYLQSAETTFQLSEAAYRRGLTDYVNVLIAQTRLLDAQQEVVDVHAEQLSAHASLVASLGGGLAEPGDGPTESGMRPTHRNKNASRVSVNADSQKG</sequence>
<evidence type="ECO:0000256" key="6">
    <source>
        <dbReference type="ARBA" id="ARBA00023136"/>
    </source>
</evidence>
<evidence type="ECO:0000256" key="4">
    <source>
        <dbReference type="ARBA" id="ARBA00022692"/>
    </source>
</evidence>
<feature type="chain" id="PRO_5005962232" evidence="9">
    <location>
        <begin position="28"/>
        <end position="511"/>
    </location>
</feature>
<feature type="compositionally biased region" description="Polar residues" evidence="10">
    <location>
        <begin position="499"/>
        <end position="511"/>
    </location>
</feature>
<keyword evidence="5 9" id="KW-0732">Signal</keyword>
<dbReference type="Gene3D" id="1.20.1600.10">
    <property type="entry name" value="Outer membrane efflux proteins (OEP)"/>
    <property type="match status" value="1"/>
</dbReference>
<dbReference type="RefSeq" id="WP_418016971.1">
    <property type="nucleotide sequence ID" value="NZ_CP012748.1"/>
</dbReference>
<evidence type="ECO:0000256" key="9">
    <source>
        <dbReference type="RuleBase" id="RU362097"/>
    </source>
</evidence>
<dbReference type="NCBIfam" id="TIGR01845">
    <property type="entry name" value="outer_NodT"/>
    <property type="match status" value="1"/>
</dbReference>
<evidence type="ECO:0000256" key="2">
    <source>
        <dbReference type="ARBA" id="ARBA00007613"/>
    </source>
</evidence>
<comment type="subcellular location">
    <subcellularLocation>
        <location evidence="9">Cell membrane</location>
        <topology evidence="9">Lipid-anchor</topology>
    </subcellularLocation>
    <subcellularLocation>
        <location evidence="1">Membrane</location>
    </subcellularLocation>
</comment>
<geneLocation type="plasmid" evidence="12"/>
<accession>A0A0N7JVV9</accession>